<accession>A0A8B3RIA8</accession>
<gene>
    <name evidence="2" type="ORF">PG2011B_0978</name>
</gene>
<feature type="transmembrane region" description="Helical" evidence="1">
    <location>
        <begin position="76"/>
        <end position="98"/>
    </location>
</feature>
<feature type="transmembrane region" description="Helical" evidence="1">
    <location>
        <begin position="180"/>
        <end position="201"/>
    </location>
</feature>
<sequence>MKGLFVRDAIWLGKQRMLLVCMLALTVFYLFSDLYAFGVAFLPLMLAMLVCRTVQNDVSRACRRMFFTMPFNTRDYLIEKYCGAIIPPMLLSLVLMALGTLSPQMAWNQVPVALVMVLATVSVTVAVEIPISLAFRDRAAVMRIVAMAVIFTICVLVVSVTNNQGILVALTSIPDGLLMLIGGVVCLVCTAASVSISHRLLSRAEW</sequence>
<dbReference type="RefSeq" id="WP_130077472.1">
    <property type="nucleotide sequence ID" value="NZ_RSCO01000025.1"/>
</dbReference>
<dbReference type="AlphaFoldDB" id="A0A8B3RIA8"/>
<feature type="transmembrane region" description="Helical" evidence="1">
    <location>
        <begin position="141"/>
        <end position="160"/>
    </location>
</feature>
<reference evidence="2 3" key="1">
    <citation type="journal article" date="2019" name="Appl. Environ. Microbiol.">
        <title>Dissecting the evolutionary development of the Bifidobacterium animalis species through comparative genomics analyses.</title>
        <authorList>
            <person name="Lugli G.A."/>
            <person name="Mancino W."/>
            <person name="Milani C."/>
            <person name="Duranti S."/>
            <person name="Mancabelli L."/>
            <person name="Napoli S."/>
            <person name="Mangifesta M."/>
            <person name="Viappiani A."/>
            <person name="Anzalone R."/>
            <person name="Longhi G."/>
            <person name="van Sinderen D."/>
            <person name="Ventura M."/>
            <person name="Turroni F."/>
        </authorList>
    </citation>
    <scope>NUCLEOTIDE SEQUENCE [LARGE SCALE GENOMIC DNA]</scope>
    <source>
        <strain evidence="2 3">2011B</strain>
    </source>
</reference>
<dbReference type="InterPro" id="IPR025699">
    <property type="entry name" value="ABC2_memb-like"/>
</dbReference>
<feature type="transmembrane region" description="Helical" evidence="1">
    <location>
        <begin position="110"/>
        <end position="129"/>
    </location>
</feature>
<evidence type="ECO:0000256" key="1">
    <source>
        <dbReference type="SAM" id="Phobius"/>
    </source>
</evidence>
<feature type="transmembrane region" description="Helical" evidence="1">
    <location>
        <begin position="12"/>
        <end position="31"/>
    </location>
</feature>
<organism evidence="2 3">
    <name type="scientific">Bifidobacterium animalis subsp. lactis</name>
    <name type="common">Bifidobacterium lactis</name>
    <dbReference type="NCBI Taxonomy" id="302911"/>
    <lineage>
        <taxon>Bacteria</taxon>
        <taxon>Bacillati</taxon>
        <taxon>Actinomycetota</taxon>
        <taxon>Actinomycetes</taxon>
        <taxon>Bifidobacteriales</taxon>
        <taxon>Bifidobacteriaceae</taxon>
        <taxon>Bifidobacterium</taxon>
    </lineage>
</organism>
<keyword evidence="1" id="KW-0472">Membrane</keyword>
<name>A0A8B3RIA8_BIFAN</name>
<dbReference type="Proteomes" id="UP000293613">
    <property type="component" value="Unassembled WGS sequence"/>
</dbReference>
<comment type="caution">
    <text evidence="2">The sequence shown here is derived from an EMBL/GenBank/DDBJ whole genome shotgun (WGS) entry which is preliminary data.</text>
</comment>
<protein>
    <submittedName>
        <fullName evidence="2">ABC-2 family transporter protein</fullName>
    </submittedName>
</protein>
<keyword evidence="1" id="KW-1133">Transmembrane helix</keyword>
<feature type="transmembrane region" description="Helical" evidence="1">
    <location>
        <begin position="37"/>
        <end position="55"/>
    </location>
</feature>
<evidence type="ECO:0000313" key="3">
    <source>
        <dbReference type="Proteomes" id="UP000293613"/>
    </source>
</evidence>
<dbReference type="EMBL" id="RSCO01000025">
    <property type="protein sequence ID" value="RYM94921.1"/>
    <property type="molecule type" value="Genomic_DNA"/>
</dbReference>
<evidence type="ECO:0000313" key="2">
    <source>
        <dbReference type="EMBL" id="RYM94921.1"/>
    </source>
</evidence>
<keyword evidence="1" id="KW-0812">Transmembrane</keyword>
<proteinExistence type="predicted"/>
<dbReference type="Pfam" id="PF13346">
    <property type="entry name" value="ABC2_membrane_5"/>
    <property type="match status" value="1"/>
</dbReference>